<feature type="region of interest" description="Disordered" evidence="1">
    <location>
        <begin position="1"/>
        <end position="34"/>
    </location>
</feature>
<keyword evidence="3" id="KW-1185">Reference proteome</keyword>
<protein>
    <submittedName>
        <fullName evidence="2">Uncharacterized protein</fullName>
    </submittedName>
</protein>
<sequence length="258" mass="27717">MATGETGRGGGGDGEASSSSLANPQRIPLRKSVSSLGIGSERVKYFDESLKAWYDRLPYQRSPGQNVRAAVNERLRSHQPGNGVLTDLSQEGRVPLKLFSNSIFLDDSNLRAKGGQGRGDGNGTNSEVPIRHPSGTEEDSDVEGLKVKLQKVEKQSLVEIVVKHYAELVALGLVAEAKQLSAALDELTQAATRVSPDRTLTGVDQLLKNGLLDFLLKINPILPQTGSQTLYHGCPGHEHPDIPTPVPDLCLDGTRRPG</sequence>
<comment type="caution">
    <text evidence="2">The sequence shown here is derived from an EMBL/GenBank/DDBJ whole genome shotgun (WGS) entry which is preliminary data.</text>
</comment>
<name>A0A388KGA7_CHABU</name>
<accession>A0A388KGA7</accession>
<dbReference type="Gramene" id="GBG69056">
    <property type="protein sequence ID" value="GBG69056"/>
    <property type="gene ID" value="CBR_g3754"/>
</dbReference>
<gene>
    <name evidence="2" type="ORF">CBR_g3754</name>
</gene>
<reference evidence="2 3" key="1">
    <citation type="journal article" date="2018" name="Cell">
        <title>The Chara Genome: Secondary Complexity and Implications for Plant Terrestrialization.</title>
        <authorList>
            <person name="Nishiyama T."/>
            <person name="Sakayama H."/>
            <person name="Vries J.D."/>
            <person name="Buschmann H."/>
            <person name="Saint-Marcoux D."/>
            <person name="Ullrich K.K."/>
            <person name="Haas F.B."/>
            <person name="Vanderstraeten L."/>
            <person name="Becker D."/>
            <person name="Lang D."/>
            <person name="Vosolsobe S."/>
            <person name="Rombauts S."/>
            <person name="Wilhelmsson P.K.I."/>
            <person name="Janitza P."/>
            <person name="Kern R."/>
            <person name="Heyl A."/>
            <person name="Rumpler F."/>
            <person name="Villalobos L.I.A.C."/>
            <person name="Clay J.M."/>
            <person name="Skokan R."/>
            <person name="Toyoda A."/>
            <person name="Suzuki Y."/>
            <person name="Kagoshima H."/>
            <person name="Schijlen E."/>
            <person name="Tajeshwar N."/>
            <person name="Catarino B."/>
            <person name="Hetherington A.J."/>
            <person name="Saltykova A."/>
            <person name="Bonnot C."/>
            <person name="Breuninger H."/>
            <person name="Symeonidi A."/>
            <person name="Radhakrishnan G.V."/>
            <person name="Van Nieuwerburgh F."/>
            <person name="Deforce D."/>
            <person name="Chang C."/>
            <person name="Karol K.G."/>
            <person name="Hedrich R."/>
            <person name="Ulvskov P."/>
            <person name="Glockner G."/>
            <person name="Delwiche C.F."/>
            <person name="Petrasek J."/>
            <person name="Van de Peer Y."/>
            <person name="Friml J."/>
            <person name="Beilby M."/>
            <person name="Dolan L."/>
            <person name="Kohara Y."/>
            <person name="Sugano S."/>
            <person name="Fujiyama A."/>
            <person name="Delaux P.-M."/>
            <person name="Quint M."/>
            <person name="TheiBen G."/>
            <person name="Hagemann M."/>
            <person name="Harholt J."/>
            <person name="Dunand C."/>
            <person name="Zachgo S."/>
            <person name="Langdale J."/>
            <person name="Maumus F."/>
            <person name="Straeten D.V.D."/>
            <person name="Gould S.B."/>
            <person name="Rensing S.A."/>
        </authorList>
    </citation>
    <scope>NUCLEOTIDE SEQUENCE [LARGE SCALE GENOMIC DNA]</scope>
    <source>
        <strain evidence="2 3">S276</strain>
    </source>
</reference>
<dbReference type="AlphaFoldDB" id="A0A388KGA7"/>
<dbReference type="Proteomes" id="UP000265515">
    <property type="component" value="Unassembled WGS sequence"/>
</dbReference>
<evidence type="ECO:0000313" key="2">
    <source>
        <dbReference type="EMBL" id="GBG69056.1"/>
    </source>
</evidence>
<evidence type="ECO:0000313" key="3">
    <source>
        <dbReference type="Proteomes" id="UP000265515"/>
    </source>
</evidence>
<proteinExistence type="predicted"/>
<organism evidence="2 3">
    <name type="scientific">Chara braunii</name>
    <name type="common">Braun's stonewort</name>
    <dbReference type="NCBI Taxonomy" id="69332"/>
    <lineage>
        <taxon>Eukaryota</taxon>
        <taxon>Viridiplantae</taxon>
        <taxon>Streptophyta</taxon>
        <taxon>Charophyceae</taxon>
        <taxon>Charales</taxon>
        <taxon>Characeae</taxon>
        <taxon>Chara</taxon>
    </lineage>
</organism>
<feature type="compositionally biased region" description="Gly residues" evidence="1">
    <location>
        <begin position="1"/>
        <end position="14"/>
    </location>
</feature>
<feature type="region of interest" description="Disordered" evidence="1">
    <location>
        <begin position="110"/>
        <end position="142"/>
    </location>
</feature>
<evidence type="ECO:0000256" key="1">
    <source>
        <dbReference type="SAM" id="MobiDB-lite"/>
    </source>
</evidence>
<dbReference type="EMBL" id="BFEA01000109">
    <property type="protein sequence ID" value="GBG69056.1"/>
    <property type="molecule type" value="Genomic_DNA"/>
</dbReference>